<name>A0A0P9KRP3_9PSED</name>
<dbReference type="RefSeq" id="WP_055009417.1">
    <property type="nucleotide sequence ID" value="NZ_LJPW01000092.1"/>
</dbReference>
<comment type="caution">
    <text evidence="2">The sequence shown here is derived from an EMBL/GenBank/DDBJ whole genome shotgun (WGS) entry which is preliminary data.</text>
</comment>
<dbReference type="AlphaFoldDB" id="A0A0P9KRP3"/>
<accession>A0A0P9KRP3</accession>
<proteinExistence type="predicted"/>
<reference evidence="2 3" key="1">
    <citation type="submission" date="2018-08" db="EMBL/GenBank/DDBJ databases">
        <title>Recombination of ecologically and evolutionarily significant loci maintains genetic cohesion in the Pseudomonas syringae species complex.</title>
        <authorList>
            <person name="Dillon M."/>
            <person name="Thakur S."/>
            <person name="Almeida R.N.D."/>
            <person name="Weir B.S."/>
            <person name="Guttman D.S."/>
        </authorList>
    </citation>
    <scope>NUCLEOTIDE SEQUENCE [LARGE SCALE GENOMIC DNA]</scope>
    <source>
        <strain evidence="2 3">ICMP 7496</strain>
    </source>
</reference>
<evidence type="ECO:0000259" key="1">
    <source>
        <dbReference type="Pfam" id="PF21880"/>
    </source>
</evidence>
<dbReference type="EMBL" id="RBUY01000166">
    <property type="protein sequence ID" value="RMV71356.1"/>
    <property type="molecule type" value="Genomic_DNA"/>
</dbReference>
<gene>
    <name evidence="2" type="ORF">ALP05_04434</name>
</gene>
<organism evidence="2 3">
    <name type="scientific">Pseudomonas caricapapayae</name>
    <dbReference type="NCBI Taxonomy" id="46678"/>
    <lineage>
        <taxon>Bacteria</taxon>
        <taxon>Pseudomonadati</taxon>
        <taxon>Pseudomonadota</taxon>
        <taxon>Gammaproteobacteria</taxon>
        <taxon>Pseudomonadales</taxon>
        <taxon>Pseudomonadaceae</taxon>
        <taxon>Pseudomonas</taxon>
    </lineage>
</organism>
<dbReference type="Pfam" id="PF21880">
    <property type="entry name" value="DUF6916"/>
    <property type="match status" value="1"/>
</dbReference>
<dbReference type="OrthoDB" id="6166219at2"/>
<dbReference type="InterPro" id="IPR054209">
    <property type="entry name" value="DUF6916"/>
</dbReference>
<feature type="domain" description="DUF6916" evidence="1">
    <location>
        <begin position="6"/>
        <end position="101"/>
    </location>
</feature>
<sequence>MLQDVTVEYFRNMLGSACLLQLSDGGQVPVLVSAVAEKPQSRAAQHKRLPFNVSLESLEPSAFVDGSCSVELPALGLLRDVFVSRVPALGRDESLAYYCISFN</sequence>
<evidence type="ECO:0000313" key="2">
    <source>
        <dbReference type="EMBL" id="RMV71356.1"/>
    </source>
</evidence>
<evidence type="ECO:0000313" key="3">
    <source>
        <dbReference type="Proteomes" id="UP000269872"/>
    </source>
</evidence>
<dbReference type="Proteomes" id="UP000269872">
    <property type="component" value="Unassembled WGS sequence"/>
</dbReference>
<protein>
    <recommendedName>
        <fullName evidence="1">DUF6916 domain-containing protein</fullName>
    </recommendedName>
</protein>